<comment type="caution">
    <text evidence="3">The sequence shown here is derived from an EMBL/GenBank/DDBJ whole genome shotgun (WGS) entry which is preliminary data.</text>
</comment>
<dbReference type="Proteomes" id="UP000070589">
    <property type="component" value="Unassembled WGS sequence"/>
</dbReference>
<dbReference type="GO" id="GO:0016757">
    <property type="term" value="F:glycosyltransferase activity"/>
    <property type="evidence" value="ECO:0007669"/>
    <property type="project" value="InterPro"/>
</dbReference>
<dbReference type="SUPFAM" id="SSF53756">
    <property type="entry name" value="UDP-Glycosyltransferase/glycogen phosphorylase"/>
    <property type="match status" value="1"/>
</dbReference>
<feature type="domain" description="Glycosyl transferase family 1" evidence="1">
    <location>
        <begin position="190"/>
        <end position="353"/>
    </location>
</feature>
<reference evidence="3 4" key="1">
    <citation type="journal article" date="2016" name="Sci. Rep.">
        <title>Metabolic traits of an uncultured archaeal lineage -MSBL1- from brine pools of the Red Sea.</title>
        <authorList>
            <person name="Mwirichia R."/>
            <person name="Alam I."/>
            <person name="Rashid M."/>
            <person name="Vinu M."/>
            <person name="Ba-Alawi W."/>
            <person name="Anthony Kamau A."/>
            <person name="Kamanda Ngugi D."/>
            <person name="Goker M."/>
            <person name="Klenk H.P."/>
            <person name="Bajic V."/>
            <person name="Stingl U."/>
        </authorList>
    </citation>
    <scope>NUCLEOTIDE SEQUENCE [LARGE SCALE GENOMIC DNA]</scope>
    <source>
        <strain evidence="3">SCGC-AAA259D14</strain>
    </source>
</reference>
<accession>A0A133U4Z4</accession>
<feature type="domain" description="Glycosyltransferase subfamily 4-like N-terminal" evidence="2">
    <location>
        <begin position="12"/>
        <end position="174"/>
    </location>
</feature>
<gene>
    <name evidence="3" type="ORF">AKJ62_03460</name>
</gene>
<dbReference type="EMBL" id="LHXL01000046">
    <property type="protein sequence ID" value="KXA89268.1"/>
    <property type="molecule type" value="Genomic_DNA"/>
</dbReference>
<dbReference type="PANTHER" id="PTHR12526">
    <property type="entry name" value="GLYCOSYLTRANSFERASE"/>
    <property type="match status" value="1"/>
</dbReference>
<evidence type="ECO:0000313" key="4">
    <source>
        <dbReference type="Proteomes" id="UP000070589"/>
    </source>
</evidence>
<name>A0A133U4Z4_9EURY</name>
<sequence length="380" mass="43142">MLSWESLHSVRVGGLAQAVTGMAEGLVKNGHEVHVFTRSELDQSNYDVFNGVHYHRCKFDPGGDIFEHTRKMCDAMIDDIRKVENKSGKFDVIHGHDWMVADALEKLQDHYRVMSFHSTEQGRTVGGGSERIAEKEWLGGYVSNKVLTVSQAMKSELEEIYQIPSEKIHVVPNGCFIQDMVKDVDPGRIKEKYDIHPLAPMILFLGRMTYQKGPDIMLDAIPHVFDYRGDAEFVLIGDGEMRWYLEMRANQLGVSHSTRFLGYLPDEDKLDLLNATDVVCIPSRNEPFGLVLFEAWAAGDAVVASNVGGLRENIDNFVNGIKTTPSPQPIAWGINFAIDDPELVRRLGREGKKKLREFRWDRICRKLRVIYRDIDKYGGN</sequence>
<dbReference type="Pfam" id="PF00534">
    <property type="entry name" value="Glycos_transf_1"/>
    <property type="match status" value="1"/>
</dbReference>
<dbReference type="Pfam" id="PF13439">
    <property type="entry name" value="Glyco_transf_4"/>
    <property type="match status" value="1"/>
</dbReference>
<keyword evidence="4" id="KW-1185">Reference proteome</keyword>
<evidence type="ECO:0008006" key="5">
    <source>
        <dbReference type="Google" id="ProtNLM"/>
    </source>
</evidence>
<evidence type="ECO:0000259" key="2">
    <source>
        <dbReference type="Pfam" id="PF13439"/>
    </source>
</evidence>
<evidence type="ECO:0000259" key="1">
    <source>
        <dbReference type="Pfam" id="PF00534"/>
    </source>
</evidence>
<dbReference type="CDD" id="cd03801">
    <property type="entry name" value="GT4_PimA-like"/>
    <property type="match status" value="1"/>
</dbReference>
<dbReference type="InterPro" id="IPR028098">
    <property type="entry name" value="Glyco_trans_4-like_N"/>
</dbReference>
<dbReference type="PANTHER" id="PTHR12526:SF625">
    <property type="entry name" value="PHOSPHATIDYLINOSITOL GLYCAN-CLASS A"/>
    <property type="match status" value="1"/>
</dbReference>
<organism evidence="3 4">
    <name type="scientific">candidate division MSBL1 archaeon SCGC-AAA259D14</name>
    <dbReference type="NCBI Taxonomy" id="1698261"/>
    <lineage>
        <taxon>Archaea</taxon>
        <taxon>Methanobacteriati</taxon>
        <taxon>Methanobacteriota</taxon>
        <taxon>candidate division MSBL1</taxon>
    </lineage>
</organism>
<dbReference type="Gene3D" id="3.40.50.2000">
    <property type="entry name" value="Glycogen Phosphorylase B"/>
    <property type="match status" value="2"/>
</dbReference>
<protein>
    <recommendedName>
        <fullName evidence="5">Glycosyl transferase</fullName>
    </recommendedName>
</protein>
<dbReference type="AlphaFoldDB" id="A0A133U4Z4"/>
<evidence type="ECO:0000313" key="3">
    <source>
        <dbReference type="EMBL" id="KXA89268.1"/>
    </source>
</evidence>
<dbReference type="InterPro" id="IPR001296">
    <property type="entry name" value="Glyco_trans_1"/>
</dbReference>
<proteinExistence type="predicted"/>